<dbReference type="GO" id="GO:0000976">
    <property type="term" value="F:transcription cis-regulatory region binding"/>
    <property type="evidence" value="ECO:0007669"/>
    <property type="project" value="TreeGrafter"/>
</dbReference>
<evidence type="ECO:0000313" key="11">
    <source>
        <dbReference type="Proteomes" id="UP000823868"/>
    </source>
</evidence>
<dbReference type="PROSITE" id="PS50110">
    <property type="entry name" value="RESPONSE_REGULATORY"/>
    <property type="match status" value="1"/>
</dbReference>
<dbReference type="Gene3D" id="3.40.50.2300">
    <property type="match status" value="1"/>
</dbReference>
<dbReference type="PANTHER" id="PTHR48111:SF43">
    <property type="entry name" value="STAGE 0 SPORULATION PROTEIN A HOMOLOG"/>
    <property type="match status" value="1"/>
</dbReference>
<comment type="caution">
    <text evidence="10">The sequence shown here is derived from an EMBL/GenBank/DDBJ whole genome shotgun (WGS) entry which is preliminary data.</text>
</comment>
<feature type="domain" description="Response regulatory" evidence="8">
    <location>
        <begin position="4"/>
        <end position="118"/>
    </location>
</feature>
<gene>
    <name evidence="10" type="ORF">H9841_04030</name>
</gene>
<evidence type="ECO:0000256" key="2">
    <source>
        <dbReference type="ARBA" id="ARBA00023015"/>
    </source>
</evidence>
<keyword evidence="2" id="KW-0805">Transcription regulation</keyword>
<dbReference type="InterPro" id="IPR036388">
    <property type="entry name" value="WH-like_DNA-bd_sf"/>
</dbReference>
<feature type="modified residue" description="4-aspartylphosphate" evidence="6">
    <location>
        <position position="53"/>
    </location>
</feature>
<dbReference type="SMART" id="SM00862">
    <property type="entry name" value="Trans_reg_C"/>
    <property type="match status" value="1"/>
</dbReference>
<organism evidence="10 11">
    <name type="scientific">Candidatus Flavonifractor merdigallinarum</name>
    <dbReference type="NCBI Taxonomy" id="2838589"/>
    <lineage>
        <taxon>Bacteria</taxon>
        <taxon>Bacillati</taxon>
        <taxon>Bacillota</taxon>
        <taxon>Clostridia</taxon>
        <taxon>Eubacteriales</taxon>
        <taxon>Oscillospiraceae</taxon>
        <taxon>Flavonifractor</taxon>
    </lineage>
</organism>
<dbReference type="SMART" id="SM00448">
    <property type="entry name" value="REC"/>
    <property type="match status" value="1"/>
</dbReference>
<dbReference type="InterPro" id="IPR001867">
    <property type="entry name" value="OmpR/PhoB-type_DNA-bd"/>
</dbReference>
<dbReference type="GO" id="GO:0006355">
    <property type="term" value="P:regulation of DNA-templated transcription"/>
    <property type="evidence" value="ECO:0007669"/>
    <property type="project" value="InterPro"/>
</dbReference>
<dbReference type="InterPro" id="IPR039420">
    <property type="entry name" value="WalR-like"/>
</dbReference>
<dbReference type="InterPro" id="IPR011006">
    <property type="entry name" value="CheY-like_superfamily"/>
</dbReference>
<evidence type="ECO:0000259" key="8">
    <source>
        <dbReference type="PROSITE" id="PS50110"/>
    </source>
</evidence>
<dbReference type="Pfam" id="PF00072">
    <property type="entry name" value="Response_reg"/>
    <property type="match status" value="1"/>
</dbReference>
<dbReference type="GO" id="GO:0000156">
    <property type="term" value="F:phosphorelay response regulator activity"/>
    <property type="evidence" value="ECO:0007669"/>
    <property type="project" value="TreeGrafter"/>
</dbReference>
<evidence type="ECO:0000256" key="4">
    <source>
        <dbReference type="ARBA" id="ARBA00023163"/>
    </source>
</evidence>
<keyword evidence="6" id="KW-0597">Phosphoprotein</keyword>
<dbReference type="GO" id="GO:0032993">
    <property type="term" value="C:protein-DNA complex"/>
    <property type="evidence" value="ECO:0007669"/>
    <property type="project" value="TreeGrafter"/>
</dbReference>
<evidence type="ECO:0000256" key="5">
    <source>
        <dbReference type="ARBA" id="ARBA00024867"/>
    </source>
</evidence>
<proteinExistence type="predicted"/>
<sequence length="225" mass="25180">MEFHIFLVEDEPAIRVQLTTLLERSGYLCTAPSEFEHITQQILTSGAHLVLLDLNLPGCDGQQICQALRHASPQLPIMVVTSRDSQLDELVTMQLGADDFLTKPYHPQILLARMERLLQRSYPAAGTPCLRRGTLELDLGQGEARSGGHALLLTRNETRILQTLMNSGGDIVSRSALMDALWQSDAFVDDNTLTVNITRLRKKLEELGLRDCLRTRRGQGYQLCL</sequence>
<evidence type="ECO:0000256" key="6">
    <source>
        <dbReference type="PROSITE-ProRule" id="PRU00169"/>
    </source>
</evidence>
<dbReference type="AlphaFoldDB" id="A0A9D1Y8N2"/>
<dbReference type="Gene3D" id="1.10.10.10">
    <property type="entry name" value="Winged helix-like DNA-binding domain superfamily/Winged helix DNA-binding domain"/>
    <property type="match status" value="1"/>
</dbReference>
<dbReference type="SUPFAM" id="SSF46894">
    <property type="entry name" value="C-terminal effector domain of the bipartite response regulators"/>
    <property type="match status" value="1"/>
</dbReference>
<keyword evidence="3 7" id="KW-0238">DNA-binding</keyword>
<reference evidence="10" key="1">
    <citation type="journal article" date="2021" name="PeerJ">
        <title>Extensive microbial diversity within the chicken gut microbiome revealed by metagenomics and culture.</title>
        <authorList>
            <person name="Gilroy R."/>
            <person name="Ravi A."/>
            <person name="Getino M."/>
            <person name="Pursley I."/>
            <person name="Horton D.L."/>
            <person name="Alikhan N.F."/>
            <person name="Baker D."/>
            <person name="Gharbi K."/>
            <person name="Hall N."/>
            <person name="Watson M."/>
            <person name="Adriaenssens E.M."/>
            <person name="Foster-Nyarko E."/>
            <person name="Jarju S."/>
            <person name="Secka A."/>
            <person name="Antonio M."/>
            <person name="Oren A."/>
            <person name="Chaudhuri R.R."/>
            <person name="La Ragione R."/>
            <person name="Hildebrand F."/>
            <person name="Pallen M.J."/>
        </authorList>
    </citation>
    <scope>NUCLEOTIDE SEQUENCE</scope>
    <source>
        <strain evidence="10">ChiBcec16_6824</strain>
    </source>
</reference>
<protein>
    <recommendedName>
        <fullName evidence="1">Stage 0 sporulation protein A homolog</fullName>
    </recommendedName>
</protein>
<dbReference type="EMBL" id="DXDX01000074">
    <property type="protein sequence ID" value="HIY21057.1"/>
    <property type="molecule type" value="Genomic_DNA"/>
</dbReference>
<dbReference type="SUPFAM" id="SSF52172">
    <property type="entry name" value="CheY-like"/>
    <property type="match status" value="1"/>
</dbReference>
<accession>A0A9D1Y8N2</accession>
<keyword evidence="4" id="KW-0804">Transcription</keyword>
<dbReference type="Proteomes" id="UP000823868">
    <property type="component" value="Unassembled WGS sequence"/>
</dbReference>
<feature type="DNA-binding region" description="OmpR/PhoB-type" evidence="7">
    <location>
        <begin position="127"/>
        <end position="225"/>
    </location>
</feature>
<evidence type="ECO:0000259" key="9">
    <source>
        <dbReference type="PROSITE" id="PS51755"/>
    </source>
</evidence>
<comment type="function">
    <text evidence="5">May play the central regulatory role in sporulation. It may be an element of the effector pathway responsible for the activation of sporulation genes in response to nutritional stress. Spo0A may act in concert with spo0H (a sigma factor) to control the expression of some genes that are critical to the sporulation process.</text>
</comment>
<dbReference type="InterPro" id="IPR001789">
    <property type="entry name" value="Sig_transdc_resp-reg_receiver"/>
</dbReference>
<dbReference type="PROSITE" id="PS51755">
    <property type="entry name" value="OMPR_PHOB"/>
    <property type="match status" value="1"/>
</dbReference>
<evidence type="ECO:0000313" key="10">
    <source>
        <dbReference type="EMBL" id="HIY21057.1"/>
    </source>
</evidence>
<reference evidence="10" key="2">
    <citation type="submission" date="2021-04" db="EMBL/GenBank/DDBJ databases">
        <authorList>
            <person name="Gilroy R."/>
        </authorList>
    </citation>
    <scope>NUCLEOTIDE SEQUENCE</scope>
    <source>
        <strain evidence="10">ChiBcec16_6824</strain>
    </source>
</reference>
<dbReference type="CDD" id="cd00383">
    <property type="entry name" value="trans_reg_C"/>
    <property type="match status" value="1"/>
</dbReference>
<evidence type="ECO:0000256" key="7">
    <source>
        <dbReference type="PROSITE-ProRule" id="PRU01091"/>
    </source>
</evidence>
<name>A0A9D1Y8N2_9FIRM</name>
<evidence type="ECO:0000256" key="3">
    <source>
        <dbReference type="ARBA" id="ARBA00023125"/>
    </source>
</evidence>
<dbReference type="PANTHER" id="PTHR48111">
    <property type="entry name" value="REGULATOR OF RPOS"/>
    <property type="match status" value="1"/>
</dbReference>
<feature type="domain" description="OmpR/PhoB-type" evidence="9">
    <location>
        <begin position="127"/>
        <end position="225"/>
    </location>
</feature>
<dbReference type="Pfam" id="PF00486">
    <property type="entry name" value="Trans_reg_C"/>
    <property type="match status" value="1"/>
</dbReference>
<dbReference type="GO" id="GO:0005829">
    <property type="term" value="C:cytosol"/>
    <property type="evidence" value="ECO:0007669"/>
    <property type="project" value="TreeGrafter"/>
</dbReference>
<dbReference type="InterPro" id="IPR016032">
    <property type="entry name" value="Sig_transdc_resp-reg_C-effctor"/>
</dbReference>
<evidence type="ECO:0000256" key="1">
    <source>
        <dbReference type="ARBA" id="ARBA00018672"/>
    </source>
</evidence>